<evidence type="ECO:0000256" key="7">
    <source>
        <dbReference type="ARBA" id="ARBA00022729"/>
    </source>
</evidence>
<dbReference type="Gene3D" id="3.30.1950.10">
    <property type="entry name" value="wza like domain"/>
    <property type="match status" value="2"/>
</dbReference>
<dbReference type="PROSITE" id="PS51257">
    <property type="entry name" value="PROKAR_LIPOPROTEIN"/>
    <property type="match status" value="1"/>
</dbReference>
<keyword evidence="18" id="KW-1185">Reference proteome</keyword>
<feature type="domain" description="Polysaccharide export protein N-terminal" evidence="15">
    <location>
        <begin position="127"/>
        <end position="200"/>
    </location>
</feature>
<feature type="domain" description="Polysaccharide export protein N-terminal" evidence="15">
    <location>
        <begin position="57"/>
        <end position="124"/>
    </location>
</feature>
<dbReference type="OrthoDB" id="9808421at2"/>
<dbReference type="HOGENOM" id="CLU_038343_3_0_6"/>
<evidence type="ECO:0000256" key="14">
    <source>
        <dbReference type="ARBA" id="ARBA00023288"/>
    </source>
</evidence>
<keyword evidence="11" id="KW-0472">Membrane</keyword>
<keyword evidence="10" id="KW-0626">Porin</keyword>
<keyword evidence="5" id="KW-0762">Sugar transport</keyword>
<dbReference type="GO" id="GO:0046930">
    <property type="term" value="C:pore complex"/>
    <property type="evidence" value="ECO:0007669"/>
    <property type="project" value="UniProtKB-KW"/>
</dbReference>
<dbReference type="InterPro" id="IPR054765">
    <property type="entry name" value="SLBB_dom"/>
</dbReference>
<keyword evidence="13" id="KW-0998">Cell outer membrane</keyword>
<keyword evidence="9" id="KW-0406">Ion transport</keyword>
<keyword evidence="3" id="KW-0813">Transport</keyword>
<dbReference type="PATRIC" id="fig|754476.3.peg.1411"/>
<dbReference type="Pfam" id="PF02563">
    <property type="entry name" value="Poly_export"/>
    <property type="match status" value="2"/>
</dbReference>
<dbReference type="Proteomes" id="UP000009144">
    <property type="component" value="Chromosome"/>
</dbReference>
<dbReference type="GO" id="GO:0009279">
    <property type="term" value="C:cell outer membrane"/>
    <property type="evidence" value="ECO:0007669"/>
    <property type="project" value="UniProtKB-SubCell"/>
</dbReference>
<keyword evidence="4" id="KW-1134">Transmembrane beta strand</keyword>
<organism evidence="17 18">
    <name type="scientific">Methylophaga nitratireducenticrescens</name>
    <dbReference type="NCBI Taxonomy" id="754476"/>
    <lineage>
        <taxon>Bacteria</taxon>
        <taxon>Pseudomonadati</taxon>
        <taxon>Pseudomonadota</taxon>
        <taxon>Gammaproteobacteria</taxon>
        <taxon>Thiotrichales</taxon>
        <taxon>Piscirickettsiaceae</taxon>
        <taxon>Methylophaga</taxon>
    </lineage>
</organism>
<dbReference type="InterPro" id="IPR003715">
    <property type="entry name" value="Poly_export_N"/>
</dbReference>
<gene>
    <name evidence="17" type="ordered locus">Q7A_1427</name>
</gene>
<comment type="similarity">
    <text evidence="2">Belongs to the BexD/CtrA/VexA family.</text>
</comment>
<dbReference type="GO" id="GO:0015288">
    <property type="term" value="F:porin activity"/>
    <property type="evidence" value="ECO:0007669"/>
    <property type="project" value="UniProtKB-KW"/>
</dbReference>
<evidence type="ECO:0000256" key="9">
    <source>
        <dbReference type="ARBA" id="ARBA00023065"/>
    </source>
</evidence>
<evidence type="ECO:0000313" key="18">
    <source>
        <dbReference type="Proteomes" id="UP000009144"/>
    </source>
</evidence>
<dbReference type="GO" id="GO:0015159">
    <property type="term" value="F:polysaccharide transmembrane transporter activity"/>
    <property type="evidence" value="ECO:0007669"/>
    <property type="project" value="InterPro"/>
</dbReference>
<name>I1XIN8_METNJ</name>
<dbReference type="Gene3D" id="3.10.560.10">
    <property type="entry name" value="Outer membrane lipoprotein wza domain like"/>
    <property type="match status" value="1"/>
</dbReference>
<reference evidence="17 18" key="1">
    <citation type="journal article" date="2012" name="J. Bacteriol.">
        <title>Complete genome sequences of Methylophaga sp. strain JAM1 and Methylophaga sp. strain JAM7.</title>
        <authorList>
            <person name="Villeneuve C."/>
            <person name="Martineau C."/>
            <person name="Mauffrey F."/>
            <person name="Villemur R."/>
        </authorList>
    </citation>
    <scope>NUCLEOTIDE SEQUENCE [LARGE SCALE GENOMIC DNA]</scope>
    <source>
        <strain evidence="17 18">JAM1</strain>
    </source>
</reference>
<evidence type="ECO:0000256" key="10">
    <source>
        <dbReference type="ARBA" id="ARBA00023114"/>
    </source>
</evidence>
<dbReference type="AlphaFoldDB" id="I1XIN8"/>
<evidence type="ECO:0000256" key="1">
    <source>
        <dbReference type="ARBA" id="ARBA00004571"/>
    </source>
</evidence>
<dbReference type="GO" id="GO:0006811">
    <property type="term" value="P:monoatomic ion transport"/>
    <property type="evidence" value="ECO:0007669"/>
    <property type="project" value="UniProtKB-KW"/>
</dbReference>
<accession>I1XIN8</accession>
<reference evidence="17 18" key="2">
    <citation type="journal article" date="2013" name="Int. J. Syst. Evol. Microbiol.">
        <title>Methylophaga nitratireducenticrescens sp. nov. and Methylophaga frappieri sp. nov., isolated from the biofilm of the methanol-fed denitrification system treating the seawater at the Montreal Biodome.</title>
        <authorList>
            <person name="Villeneuve C."/>
            <person name="Martineau C."/>
            <person name="Mauffrey F."/>
            <person name="Villemur R."/>
        </authorList>
    </citation>
    <scope>NUCLEOTIDE SEQUENCE [LARGE SCALE GENOMIC DNA]</scope>
    <source>
        <strain evidence="17 18">JAM1</strain>
    </source>
</reference>
<evidence type="ECO:0000256" key="11">
    <source>
        <dbReference type="ARBA" id="ARBA00023136"/>
    </source>
</evidence>
<keyword evidence="7" id="KW-0732">Signal</keyword>
<keyword evidence="14" id="KW-0449">Lipoprotein</keyword>
<evidence type="ECO:0000256" key="3">
    <source>
        <dbReference type="ARBA" id="ARBA00022448"/>
    </source>
</evidence>
<dbReference type="KEGG" id="mej:Q7A_1427"/>
<evidence type="ECO:0000256" key="5">
    <source>
        <dbReference type="ARBA" id="ARBA00022597"/>
    </source>
</evidence>
<evidence type="ECO:0000256" key="13">
    <source>
        <dbReference type="ARBA" id="ARBA00023237"/>
    </source>
</evidence>
<sequence>MEFRQLFRTSLTLLGLAFIITGCAPGNISNRDIALKPLSLEKDMILDESSEVSVYKAQYRIATGDVIEVKYPFRPEFNDEYTVRTDGRISLPFIGSILAAGKTPEEVQLLINDLYSDWMADEPDIEKNKEYRIQVYDQIEIKFPYHSDFDELVIVRPDGKISLPLVGSLFVEDKTPEQLNKELKEAYEEHLLQPNLVVIIREFSENNFYLNGVKTRAKVKGLEDIVVVVRDETPMQVFVGGEVQLPGFFPYTGPVTALQAIIMAGGNRDTGEMRQVAIIRKGSNGENPKLMLRNLNPQISSNDDSDMPVTLAALGDVTLQPNDIVIVPKSNIAKVNNYLDQYLYTLIPALRNSSFGFIYNLNPVDKFENVNTGQ</sequence>
<dbReference type="PANTHER" id="PTHR33619:SF3">
    <property type="entry name" value="POLYSACCHARIDE EXPORT PROTEIN GFCE-RELATED"/>
    <property type="match status" value="1"/>
</dbReference>
<keyword evidence="8" id="KW-0625">Polysaccharide transport</keyword>
<proteinExistence type="inferred from homology"/>
<comment type="subcellular location">
    <subcellularLocation>
        <location evidence="1">Cell outer membrane</location>
        <topology evidence="1">Multi-pass membrane protein</topology>
    </subcellularLocation>
</comment>
<dbReference type="Pfam" id="PF22461">
    <property type="entry name" value="SLBB_2"/>
    <property type="match status" value="1"/>
</dbReference>
<dbReference type="InterPro" id="IPR049712">
    <property type="entry name" value="Poly_export"/>
</dbReference>
<dbReference type="EMBL" id="CP003390">
    <property type="protein sequence ID" value="AFI84257.1"/>
    <property type="molecule type" value="Genomic_DNA"/>
</dbReference>
<evidence type="ECO:0000256" key="2">
    <source>
        <dbReference type="ARBA" id="ARBA00009450"/>
    </source>
</evidence>
<protein>
    <submittedName>
        <fullName evidence="17">Polysaccharide export protein</fullName>
    </submittedName>
</protein>
<dbReference type="RefSeq" id="WP_014706630.1">
    <property type="nucleotide sequence ID" value="NC_017857.3"/>
</dbReference>
<dbReference type="PANTHER" id="PTHR33619">
    <property type="entry name" value="POLYSACCHARIDE EXPORT PROTEIN GFCE-RELATED"/>
    <property type="match status" value="1"/>
</dbReference>
<evidence type="ECO:0000259" key="15">
    <source>
        <dbReference type="Pfam" id="PF02563"/>
    </source>
</evidence>
<dbReference type="eggNOG" id="COG1596">
    <property type="taxonomic scope" value="Bacteria"/>
</dbReference>
<feature type="domain" description="SLBB" evidence="16">
    <location>
        <begin position="236"/>
        <end position="327"/>
    </location>
</feature>
<keyword evidence="12" id="KW-0564">Palmitate</keyword>
<evidence type="ECO:0000259" key="16">
    <source>
        <dbReference type="Pfam" id="PF22461"/>
    </source>
</evidence>
<evidence type="ECO:0000256" key="4">
    <source>
        <dbReference type="ARBA" id="ARBA00022452"/>
    </source>
</evidence>
<evidence type="ECO:0000313" key="17">
    <source>
        <dbReference type="EMBL" id="AFI84257.1"/>
    </source>
</evidence>
<evidence type="ECO:0000256" key="12">
    <source>
        <dbReference type="ARBA" id="ARBA00023139"/>
    </source>
</evidence>
<keyword evidence="6" id="KW-0812">Transmembrane</keyword>
<evidence type="ECO:0000256" key="8">
    <source>
        <dbReference type="ARBA" id="ARBA00023047"/>
    </source>
</evidence>
<dbReference type="STRING" id="754476.Q7A_1427"/>
<evidence type="ECO:0000256" key="6">
    <source>
        <dbReference type="ARBA" id="ARBA00022692"/>
    </source>
</evidence>